<feature type="region of interest" description="Disordered" evidence="2">
    <location>
        <begin position="162"/>
        <end position="272"/>
    </location>
</feature>
<keyword evidence="1" id="KW-0175">Coiled coil</keyword>
<dbReference type="EMBL" id="ML977321">
    <property type="protein sequence ID" value="KAF2116246.1"/>
    <property type="molecule type" value="Genomic_DNA"/>
</dbReference>
<gene>
    <name evidence="3" type="ORF">BDV96DRAFT_631376</name>
</gene>
<dbReference type="Proteomes" id="UP000799770">
    <property type="component" value="Unassembled WGS sequence"/>
</dbReference>
<organism evidence="3 4">
    <name type="scientific">Lophiotrema nucula</name>
    <dbReference type="NCBI Taxonomy" id="690887"/>
    <lineage>
        <taxon>Eukaryota</taxon>
        <taxon>Fungi</taxon>
        <taxon>Dikarya</taxon>
        <taxon>Ascomycota</taxon>
        <taxon>Pezizomycotina</taxon>
        <taxon>Dothideomycetes</taxon>
        <taxon>Pleosporomycetidae</taxon>
        <taxon>Pleosporales</taxon>
        <taxon>Lophiotremataceae</taxon>
        <taxon>Lophiotrema</taxon>
    </lineage>
</organism>
<accession>A0A6A5ZAK4</accession>
<dbReference type="OrthoDB" id="3687991at2759"/>
<feature type="compositionally biased region" description="Basic and acidic residues" evidence="2">
    <location>
        <begin position="1"/>
        <end position="22"/>
    </location>
</feature>
<feature type="compositionally biased region" description="Polar residues" evidence="2">
    <location>
        <begin position="133"/>
        <end position="147"/>
    </location>
</feature>
<dbReference type="AlphaFoldDB" id="A0A6A5ZAK4"/>
<sequence length="466" mass="50488">MAEETTGKRPIDKVSDVEDNARPSKTKPTATPSTQQEAAELHGYPDVTSLLKANQAHHLSEDRDQYNDAFGSTKSSISYFLKPKAPEDGGSNSAQTLPTRTSSTDKAPELQSSQKAMSEVRAASSIPKKKSTLAETSTPSTSSTLQKSKLVLDSVHFSASTAEAHTPFKLPQKNSKSSSGGIPSSPSTAGSQLPFKLQQKHSSPGLTSLASTPQTPKLLPDGLISSPSTPKGLHSSTLPKKRSVPKQTSTSWTPEAQPKINNNTSTSKDSIPTKKTMFGMITDKDSSTAKIGQGKYPWHPDEITWLQLYYTKLIVKASHTPIQVPMSKLVREDFDAWFVGRVLGKEPHPGRTIPSVTAKVNNICMELKARLEALQNENWDADIREDFRPAITQEEINSFAALRDMLNLKDGQAADPALEELAAKMMNLPAPKIHLDSGVNDVTVETFRVQVPESEGGSEAASKMSE</sequence>
<feature type="compositionally biased region" description="Polar residues" evidence="2">
    <location>
        <begin position="225"/>
        <end position="238"/>
    </location>
</feature>
<protein>
    <submittedName>
        <fullName evidence="3">Uncharacterized protein</fullName>
    </submittedName>
</protein>
<name>A0A6A5ZAK4_9PLEO</name>
<feature type="coiled-coil region" evidence="1">
    <location>
        <begin position="357"/>
        <end position="384"/>
    </location>
</feature>
<evidence type="ECO:0000256" key="1">
    <source>
        <dbReference type="SAM" id="Coils"/>
    </source>
</evidence>
<keyword evidence="4" id="KW-1185">Reference proteome</keyword>
<evidence type="ECO:0000313" key="4">
    <source>
        <dbReference type="Proteomes" id="UP000799770"/>
    </source>
</evidence>
<feature type="compositionally biased region" description="Low complexity" evidence="2">
    <location>
        <begin position="175"/>
        <end position="191"/>
    </location>
</feature>
<feature type="region of interest" description="Disordered" evidence="2">
    <location>
        <begin position="1"/>
        <end position="148"/>
    </location>
</feature>
<reference evidence="3" key="1">
    <citation type="journal article" date="2020" name="Stud. Mycol.">
        <title>101 Dothideomycetes genomes: a test case for predicting lifestyles and emergence of pathogens.</title>
        <authorList>
            <person name="Haridas S."/>
            <person name="Albert R."/>
            <person name="Binder M."/>
            <person name="Bloem J."/>
            <person name="Labutti K."/>
            <person name="Salamov A."/>
            <person name="Andreopoulos B."/>
            <person name="Baker S."/>
            <person name="Barry K."/>
            <person name="Bills G."/>
            <person name="Bluhm B."/>
            <person name="Cannon C."/>
            <person name="Castanera R."/>
            <person name="Culley D."/>
            <person name="Daum C."/>
            <person name="Ezra D."/>
            <person name="Gonzalez J."/>
            <person name="Henrissat B."/>
            <person name="Kuo A."/>
            <person name="Liang C."/>
            <person name="Lipzen A."/>
            <person name="Lutzoni F."/>
            <person name="Magnuson J."/>
            <person name="Mondo S."/>
            <person name="Nolan M."/>
            <person name="Ohm R."/>
            <person name="Pangilinan J."/>
            <person name="Park H.-J."/>
            <person name="Ramirez L."/>
            <person name="Alfaro M."/>
            <person name="Sun H."/>
            <person name="Tritt A."/>
            <person name="Yoshinaga Y."/>
            <person name="Zwiers L.-H."/>
            <person name="Turgeon B."/>
            <person name="Goodwin S."/>
            <person name="Spatafora J."/>
            <person name="Crous P."/>
            <person name="Grigoriev I."/>
        </authorList>
    </citation>
    <scope>NUCLEOTIDE SEQUENCE</scope>
    <source>
        <strain evidence="3">CBS 627.86</strain>
    </source>
</reference>
<evidence type="ECO:0000313" key="3">
    <source>
        <dbReference type="EMBL" id="KAF2116246.1"/>
    </source>
</evidence>
<feature type="compositionally biased region" description="Polar residues" evidence="2">
    <location>
        <begin position="245"/>
        <end position="270"/>
    </location>
</feature>
<feature type="compositionally biased region" description="Polar residues" evidence="2">
    <location>
        <begin position="200"/>
        <end position="215"/>
    </location>
</feature>
<evidence type="ECO:0000256" key="2">
    <source>
        <dbReference type="SAM" id="MobiDB-lite"/>
    </source>
</evidence>
<proteinExistence type="predicted"/>
<feature type="compositionally biased region" description="Polar residues" evidence="2">
    <location>
        <begin position="90"/>
        <end position="116"/>
    </location>
</feature>